<proteinExistence type="predicted"/>
<reference evidence="2 3" key="1">
    <citation type="submission" date="2022-12" db="EMBL/GenBank/DDBJ databases">
        <title>Genomic features and morphological characterization of a novel Knufia sp. strain isolated from spacecraft assembly facility.</title>
        <authorList>
            <person name="Teixeira M."/>
            <person name="Chander A.M."/>
            <person name="Stajich J.E."/>
            <person name="Venkateswaran K."/>
        </authorList>
    </citation>
    <scope>NUCLEOTIDE SEQUENCE [LARGE SCALE GENOMIC DNA]</scope>
    <source>
        <strain evidence="2 3">FJI-L2-BK-P2</strain>
    </source>
</reference>
<evidence type="ECO:0000313" key="2">
    <source>
        <dbReference type="EMBL" id="KAK5955367.1"/>
    </source>
</evidence>
<dbReference type="AlphaFoldDB" id="A0AAN8I5E2"/>
<organism evidence="2 3">
    <name type="scientific">Knufia fluminis</name>
    <dbReference type="NCBI Taxonomy" id="191047"/>
    <lineage>
        <taxon>Eukaryota</taxon>
        <taxon>Fungi</taxon>
        <taxon>Dikarya</taxon>
        <taxon>Ascomycota</taxon>
        <taxon>Pezizomycotina</taxon>
        <taxon>Eurotiomycetes</taxon>
        <taxon>Chaetothyriomycetidae</taxon>
        <taxon>Chaetothyriales</taxon>
        <taxon>Trichomeriaceae</taxon>
        <taxon>Knufia</taxon>
    </lineage>
</organism>
<sequence length="143" mass="15891">MPPPCTRTPSTPQSTPNNHTNHPASMPNPPSPERARHWYNANRKGSYATNEKSGFMPPPGKKVEFHPPPRQPTLEEMNAASGHLDTPEWQEHMRQTEELKRESAIVRAQRAEQEERRKVALANARDGMKGSSSSSAGRSSTKG</sequence>
<feature type="compositionally biased region" description="Polar residues" evidence="1">
    <location>
        <begin position="7"/>
        <end position="23"/>
    </location>
</feature>
<protein>
    <submittedName>
        <fullName evidence="2">Uncharacterized protein</fullName>
    </submittedName>
</protein>
<dbReference type="EMBL" id="JAKLMC020000007">
    <property type="protein sequence ID" value="KAK5955367.1"/>
    <property type="molecule type" value="Genomic_DNA"/>
</dbReference>
<keyword evidence="3" id="KW-1185">Reference proteome</keyword>
<feature type="region of interest" description="Disordered" evidence="1">
    <location>
        <begin position="1"/>
        <end position="75"/>
    </location>
</feature>
<dbReference type="Proteomes" id="UP001316803">
    <property type="component" value="Unassembled WGS sequence"/>
</dbReference>
<evidence type="ECO:0000313" key="3">
    <source>
        <dbReference type="Proteomes" id="UP001316803"/>
    </source>
</evidence>
<feature type="compositionally biased region" description="Low complexity" evidence="1">
    <location>
        <begin position="130"/>
        <end position="143"/>
    </location>
</feature>
<feature type="region of interest" description="Disordered" evidence="1">
    <location>
        <begin position="110"/>
        <end position="143"/>
    </location>
</feature>
<comment type="caution">
    <text evidence="2">The sequence shown here is derived from an EMBL/GenBank/DDBJ whole genome shotgun (WGS) entry which is preliminary data.</text>
</comment>
<accession>A0AAN8I5E2</accession>
<evidence type="ECO:0000256" key="1">
    <source>
        <dbReference type="SAM" id="MobiDB-lite"/>
    </source>
</evidence>
<name>A0AAN8I5E2_9EURO</name>
<gene>
    <name evidence="2" type="ORF">OHC33_004050</name>
</gene>